<dbReference type="EMBL" id="WHVB01000136">
    <property type="protein sequence ID" value="KAF8461189.1"/>
    <property type="molecule type" value="Genomic_DNA"/>
</dbReference>
<accession>A0A9P5JTV2</accession>
<keyword evidence="2" id="KW-1185">Reference proteome</keyword>
<dbReference type="Proteomes" id="UP000759537">
    <property type="component" value="Unassembled WGS sequence"/>
</dbReference>
<evidence type="ECO:0000313" key="2">
    <source>
        <dbReference type="Proteomes" id="UP000759537"/>
    </source>
</evidence>
<reference evidence="1" key="1">
    <citation type="submission" date="2019-10" db="EMBL/GenBank/DDBJ databases">
        <authorList>
            <consortium name="DOE Joint Genome Institute"/>
            <person name="Kuo A."/>
            <person name="Miyauchi S."/>
            <person name="Kiss E."/>
            <person name="Drula E."/>
            <person name="Kohler A."/>
            <person name="Sanchez-Garcia M."/>
            <person name="Andreopoulos B."/>
            <person name="Barry K.W."/>
            <person name="Bonito G."/>
            <person name="Buee M."/>
            <person name="Carver A."/>
            <person name="Chen C."/>
            <person name="Cichocki N."/>
            <person name="Clum A."/>
            <person name="Culley D."/>
            <person name="Crous P.W."/>
            <person name="Fauchery L."/>
            <person name="Girlanda M."/>
            <person name="Hayes R."/>
            <person name="Keri Z."/>
            <person name="LaButti K."/>
            <person name="Lipzen A."/>
            <person name="Lombard V."/>
            <person name="Magnuson J."/>
            <person name="Maillard F."/>
            <person name="Morin E."/>
            <person name="Murat C."/>
            <person name="Nolan M."/>
            <person name="Ohm R."/>
            <person name="Pangilinan J."/>
            <person name="Pereira M."/>
            <person name="Perotto S."/>
            <person name="Peter M."/>
            <person name="Riley R."/>
            <person name="Sitrit Y."/>
            <person name="Stielow B."/>
            <person name="Szollosi G."/>
            <person name="Zifcakova L."/>
            <person name="Stursova M."/>
            <person name="Spatafora J.W."/>
            <person name="Tedersoo L."/>
            <person name="Vaario L.-M."/>
            <person name="Yamada A."/>
            <person name="Yan M."/>
            <person name="Wang P."/>
            <person name="Xu J."/>
            <person name="Bruns T."/>
            <person name="Baldrian P."/>
            <person name="Vilgalys R."/>
            <person name="Henrissat B."/>
            <person name="Grigoriev I.V."/>
            <person name="Hibbett D."/>
            <person name="Nagy L.G."/>
            <person name="Martin F.M."/>
        </authorList>
    </citation>
    <scope>NUCLEOTIDE SEQUENCE</scope>
    <source>
        <strain evidence="1">Prilba</strain>
    </source>
</reference>
<gene>
    <name evidence="1" type="ORF">DFH94DRAFT_789798</name>
</gene>
<dbReference type="AlphaFoldDB" id="A0A9P5JTV2"/>
<sequence>MATSFSPTHGEVALVNQIFAKARSSKVWYLKIWGIADEDNQGYLTRKGVSVAVRLTVAELVKNLALSPSWDGFSSSSEPRRA</sequence>
<reference evidence="1" key="2">
    <citation type="journal article" date="2020" name="Nat. Commun.">
        <title>Large-scale genome sequencing of mycorrhizal fungi provides insights into the early evolution of symbiotic traits.</title>
        <authorList>
            <person name="Miyauchi S."/>
            <person name="Kiss E."/>
            <person name="Kuo A."/>
            <person name="Drula E."/>
            <person name="Kohler A."/>
            <person name="Sanchez-Garcia M."/>
            <person name="Morin E."/>
            <person name="Andreopoulos B."/>
            <person name="Barry K.W."/>
            <person name="Bonito G."/>
            <person name="Buee M."/>
            <person name="Carver A."/>
            <person name="Chen C."/>
            <person name="Cichocki N."/>
            <person name="Clum A."/>
            <person name="Culley D."/>
            <person name="Crous P.W."/>
            <person name="Fauchery L."/>
            <person name="Girlanda M."/>
            <person name="Hayes R.D."/>
            <person name="Keri Z."/>
            <person name="LaButti K."/>
            <person name="Lipzen A."/>
            <person name="Lombard V."/>
            <person name="Magnuson J."/>
            <person name="Maillard F."/>
            <person name="Murat C."/>
            <person name="Nolan M."/>
            <person name="Ohm R.A."/>
            <person name="Pangilinan J."/>
            <person name="Pereira M.F."/>
            <person name="Perotto S."/>
            <person name="Peter M."/>
            <person name="Pfister S."/>
            <person name="Riley R."/>
            <person name="Sitrit Y."/>
            <person name="Stielow J.B."/>
            <person name="Szollosi G."/>
            <person name="Zifcakova L."/>
            <person name="Stursova M."/>
            <person name="Spatafora J.W."/>
            <person name="Tedersoo L."/>
            <person name="Vaario L.M."/>
            <person name="Yamada A."/>
            <person name="Yan M."/>
            <person name="Wang P."/>
            <person name="Xu J."/>
            <person name="Bruns T."/>
            <person name="Baldrian P."/>
            <person name="Vilgalys R."/>
            <person name="Dunand C."/>
            <person name="Henrissat B."/>
            <person name="Grigoriev I.V."/>
            <person name="Hibbett D."/>
            <person name="Nagy L.G."/>
            <person name="Martin F.M."/>
        </authorList>
    </citation>
    <scope>NUCLEOTIDE SEQUENCE</scope>
    <source>
        <strain evidence="1">Prilba</strain>
    </source>
</reference>
<protein>
    <submittedName>
        <fullName evidence="1">Uncharacterized protein</fullName>
    </submittedName>
</protein>
<dbReference type="OrthoDB" id="524326at2759"/>
<organism evidence="1 2">
    <name type="scientific">Russula ochroleuca</name>
    <dbReference type="NCBI Taxonomy" id="152965"/>
    <lineage>
        <taxon>Eukaryota</taxon>
        <taxon>Fungi</taxon>
        <taxon>Dikarya</taxon>
        <taxon>Basidiomycota</taxon>
        <taxon>Agaricomycotina</taxon>
        <taxon>Agaricomycetes</taxon>
        <taxon>Russulales</taxon>
        <taxon>Russulaceae</taxon>
        <taxon>Russula</taxon>
    </lineage>
</organism>
<feature type="non-terminal residue" evidence="1">
    <location>
        <position position="82"/>
    </location>
</feature>
<name>A0A9P5JTV2_9AGAM</name>
<proteinExistence type="predicted"/>
<comment type="caution">
    <text evidence="1">The sequence shown here is derived from an EMBL/GenBank/DDBJ whole genome shotgun (WGS) entry which is preliminary data.</text>
</comment>
<evidence type="ECO:0000313" key="1">
    <source>
        <dbReference type="EMBL" id="KAF8461189.1"/>
    </source>
</evidence>